<comment type="caution">
    <text evidence="2">The sequence shown here is derived from an EMBL/GenBank/DDBJ whole genome shotgun (WGS) entry which is preliminary data.</text>
</comment>
<dbReference type="InterPro" id="IPR019412">
    <property type="entry name" value="IML2/TPR_39"/>
</dbReference>
<dbReference type="EMBL" id="JAHRIO010020762">
    <property type="protein sequence ID" value="MEQ2164964.1"/>
    <property type="molecule type" value="Genomic_DNA"/>
</dbReference>
<evidence type="ECO:0000313" key="3">
    <source>
        <dbReference type="Proteomes" id="UP001476798"/>
    </source>
</evidence>
<dbReference type="PANTHER" id="PTHR31859:SF1">
    <property type="entry name" value="TETRATRICOPEPTIDE REPEAT PROTEIN 39C"/>
    <property type="match status" value="1"/>
</dbReference>
<dbReference type="Proteomes" id="UP001476798">
    <property type="component" value="Unassembled WGS sequence"/>
</dbReference>
<name>A0ABV0N0P7_9TELE</name>
<protein>
    <submittedName>
        <fullName evidence="2">Tetratricopeptide repeat protein 39C</fullName>
    </submittedName>
</protein>
<evidence type="ECO:0000256" key="1">
    <source>
        <dbReference type="ARBA" id="ARBA00022803"/>
    </source>
</evidence>
<dbReference type="Pfam" id="PF10300">
    <property type="entry name" value="Iml2-TPR_39"/>
    <property type="match status" value="1"/>
</dbReference>
<feature type="non-terminal residue" evidence="2">
    <location>
        <position position="69"/>
    </location>
</feature>
<reference evidence="2 3" key="1">
    <citation type="submission" date="2021-06" db="EMBL/GenBank/DDBJ databases">
        <authorList>
            <person name="Palmer J.M."/>
        </authorList>
    </citation>
    <scope>NUCLEOTIDE SEQUENCE [LARGE SCALE GENOMIC DNA]</scope>
    <source>
        <strain evidence="2 3">GA_2019</strain>
        <tissue evidence="2">Muscle</tissue>
    </source>
</reference>
<evidence type="ECO:0000313" key="2">
    <source>
        <dbReference type="EMBL" id="MEQ2164964.1"/>
    </source>
</evidence>
<sequence>MIELNFEDAFRAFERLKNESRWSQCYYAYLTGVCQGASGDLDGANGVFKDVQKLFKRKNNQIEQFAVKR</sequence>
<organism evidence="2 3">
    <name type="scientific">Goodea atripinnis</name>
    <dbReference type="NCBI Taxonomy" id="208336"/>
    <lineage>
        <taxon>Eukaryota</taxon>
        <taxon>Metazoa</taxon>
        <taxon>Chordata</taxon>
        <taxon>Craniata</taxon>
        <taxon>Vertebrata</taxon>
        <taxon>Euteleostomi</taxon>
        <taxon>Actinopterygii</taxon>
        <taxon>Neopterygii</taxon>
        <taxon>Teleostei</taxon>
        <taxon>Neoteleostei</taxon>
        <taxon>Acanthomorphata</taxon>
        <taxon>Ovalentaria</taxon>
        <taxon>Atherinomorphae</taxon>
        <taxon>Cyprinodontiformes</taxon>
        <taxon>Goodeidae</taxon>
        <taxon>Goodea</taxon>
    </lineage>
</organism>
<keyword evidence="3" id="KW-1185">Reference proteome</keyword>
<dbReference type="PANTHER" id="PTHR31859">
    <property type="entry name" value="TETRATRICOPEPTIDE REPEAT PROTEIN 39 FAMILY MEMBER"/>
    <property type="match status" value="1"/>
</dbReference>
<keyword evidence="1" id="KW-0802">TPR repeat</keyword>
<gene>
    <name evidence="2" type="primary">TTC39C_2</name>
    <name evidence="2" type="ORF">GOODEAATRI_012181</name>
</gene>
<proteinExistence type="predicted"/>
<accession>A0ABV0N0P7</accession>